<dbReference type="AlphaFoldDB" id="A0A318SQV4"/>
<gene>
    <name evidence="2" type="ORF">DFQ15_101129</name>
</gene>
<comment type="caution">
    <text evidence="2">The sequence shown here is derived from an EMBL/GenBank/DDBJ whole genome shotgun (WGS) entry which is preliminary data.</text>
</comment>
<keyword evidence="1" id="KW-0812">Transmembrane</keyword>
<keyword evidence="3" id="KW-1185">Reference proteome</keyword>
<protein>
    <submittedName>
        <fullName evidence="2">Uncharacterized protein</fullName>
    </submittedName>
</protein>
<feature type="transmembrane region" description="Helical" evidence="1">
    <location>
        <begin position="23"/>
        <end position="46"/>
    </location>
</feature>
<name>A0A318SQV4_9BURK</name>
<dbReference type="Proteomes" id="UP000247540">
    <property type="component" value="Unassembled WGS sequence"/>
</dbReference>
<organism evidence="2 3">
    <name type="scientific">Xylophilus ampelinus</name>
    <dbReference type="NCBI Taxonomy" id="54067"/>
    <lineage>
        <taxon>Bacteria</taxon>
        <taxon>Pseudomonadati</taxon>
        <taxon>Pseudomonadota</taxon>
        <taxon>Betaproteobacteria</taxon>
        <taxon>Burkholderiales</taxon>
        <taxon>Xylophilus</taxon>
    </lineage>
</organism>
<evidence type="ECO:0000313" key="3">
    <source>
        <dbReference type="Proteomes" id="UP000247540"/>
    </source>
</evidence>
<dbReference type="RefSeq" id="WP_158528980.1">
    <property type="nucleotide sequence ID" value="NZ_JAMOFZ010000002.1"/>
</dbReference>
<sequence length="51" mass="5639">MRVDLRPHLDIDGPHLCRRRHRVATACLGYAVVFALLALAVVASMAQPLPF</sequence>
<evidence type="ECO:0000256" key="1">
    <source>
        <dbReference type="SAM" id="Phobius"/>
    </source>
</evidence>
<dbReference type="EMBL" id="QJTC01000001">
    <property type="protein sequence ID" value="PYE79809.1"/>
    <property type="molecule type" value="Genomic_DNA"/>
</dbReference>
<keyword evidence="1" id="KW-0472">Membrane</keyword>
<evidence type="ECO:0000313" key="2">
    <source>
        <dbReference type="EMBL" id="PYE79809.1"/>
    </source>
</evidence>
<keyword evidence="1" id="KW-1133">Transmembrane helix</keyword>
<reference evidence="2 3" key="1">
    <citation type="submission" date="2018-06" db="EMBL/GenBank/DDBJ databases">
        <title>Genomic Encyclopedia of Type Strains, Phase III (KMG-III): the genomes of soil and plant-associated and newly described type strains.</title>
        <authorList>
            <person name="Whitman W."/>
        </authorList>
    </citation>
    <scope>NUCLEOTIDE SEQUENCE [LARGE SCALE GENOMIC DNA]</scope>
    <source>
        <strain evidence="2 3">CECT 7646</strain>
    </source>
</reference>
<accession>A0A318SQV4</accession>
<proteinExistence type="predicted"/>